<dbReference type="GO" id="GO:0016791">
    <property type="term" value="F:phosphatase activity"/>
    <property type="evidence" value="ECO:0007669"/>
    <property type="project" value="TreeGrafter"/>
</dbReference>
<dbReference type="RefSeq" id="WP_058297690.1">
    <property type="nucleotide sequence ID" value="NZ_FMAU01000001.1"/>
</dbReference>
<dbReference type="InterPro" id="IPR050275">
    <property type="entry name" value="PGM_Phosphatase"/>
</dbReference>
<dbReference type="OrthoDB" id="512570at2"/>
<dbReference type="CDD" id="cd07067">
    <property type="entry name" value="HP_PGM_like"/>
    <property type="match status" value="1"/>
</dbReference>
<dbReference type="SMART" id="SM00855">
    <property type="entry name" value="PGAM"/>
    <property type="match status" value="1"/>
</dbReference>
<dbReference type="Gene3D" id="3.40.50.1240">
    <property type="entry name" value="Phosphoglycerate mutase-like"/>
    <property type="match status" value="1"/>
</dbReference>
<protein>
    <submittedName>
        <fullName evidence="1">2,3-bisphosphoglycerate-dependent phosphoglycerate mutase</fullName>
    </submittedName>
</protein>
<dbReference type="InterPro" id="IPR013078">
    <property type="entry name" value="His_Pase_superF_clade-1"/>
</dbReference>
<gene>
    <name evidence="1" type="ORF">GA0061094_0992</name>
</gene>
<dbReference type="InterPro" id="IPR029033">
    <property type="entry name" value="His_PPase_superfam"/>
</dbReference>
<reference evidence="2" key="1">
    <citation type="submission" date="2016-08" db="EMBL/GenBank/DDBJ databases">
        <authorList>
            <person name="Varghese N."/>
            <person name="Submissions Spin"/>
        </authorList>
    </citation>
    <scope>NUCLEOTIDE SEQUENCE [LARGE SCALE GENOMIC DNA]</scope>
    <source>
        <strain evidence="2">SGD-1123</strain>
    </source>
</reference>
<keyword evidence="2" id="KW-1185">Reference proteome</keyword>
<name>A0A0V8HM76_9BACI</name>
<dbReference type="AlphaFoldDB" id="A0A0V8HM76"/>
<dbReference type="GO" id="GO:0005737">
    <property type="term" value="C:cytoplasm"/>
    <property type="evidence" value="ECO:0007669"/>
    <property type="project" value="TreeGrafter"/>
</dbReference>
<dbReference type="PANTHER" id="PTHR48100:SF1">
    <property type="entry name" value="HISTIDINE PHOSPHATASE FAMILY PROTEIN-RELATED"/>
    <property type="match status" value="1"/>
</dbReference>
<accession>A0A0V8HM76</accession>
<dbReference type="PIRSF" id="PIRSF000709">
    <property type="entry name" value="6PFK_2-Ptase"/>
    <property type="match status" value="1"/>
</dbReference>
<dbReference type="Proteomes" id="UP000181997">
    <property type="component" value="Unassembled WGS sequence"/>
</dbReference>
<sequence length="178" mass="20428">MKTIYIVRHAKAGGQAFHESLTAEGREQAHRLSSFLGKYPIEAIYSSPFTRTLQTIQPFSDCSGISVQEDERLGERILSEKDLPDWKDRLRESFEDFSLAFPGGESNEQAMARASSFIDDVLERKEDHIVVVSHGNLSTLLLRYFDEKYGYDELFALSNPDVYLVKAGERLVRRVWEF</sequence>
<dbReference type="EMBL" id="FMAU01000001">
    <property type="protein sequence ID" value="SCB86031.1"/>
    <property type="molecule type" value="Genomic_DNA"/>
</dbReference>
<dbReference type="SUPFAM" id="SSF53254">
    <property type="entry name" value="Phosphoglycerate mutase-like"/>
    <property type="match status" value="1"/>
</dbReference>
<dbReference type="PANTHER" id="PTHR48100">
    <property type="entry name" value="BROAD-SPECIFICITY PHOSPHATASE YOR283W-RELATED"/>
    <property type="match status" value="1"/>
</dbReference>
<organism evidence="1 2">
    <name type="scientific">[Bacillus] enclensis</name>
    <dbReference type="NCBI Taxonomy" id="1402860"/>
    <lineage>
        <taxon>Bacteria</taxon>
        <taxon>Bacillati</taxon>
        <taxon>Bacillota</taxon>
        <taxon>Bacilli</taxon>
        <taxon>Bacillales</taxon>
        <taxon>Bacillaceae</taxon>
        <taxon>Rossellomorea</taxon>
    </lineage>
</organism>
<evidence type="ECO:0000313" key="2">
    <source>
        <dbReference type="Proteomes" id="UP000181997"/>
    </source>
</evidence>
<dbReference type="Pfam" id="PF00300">
    <property type="entry name" value="His_Phos_1"/>
    <property type="match status" value="1"/>
</dbReference>
<evidence type="ECO:0000313" key="1">
    <source>
        <dbReference type="EMBL" id="SCB86031.1"/>
    </source>
</evidence>
<proteinExistence type="predicted"/>